<dbReference type="AlphaFoldDB" id="A0A1J5T6E4"/>
<dbReference type="GO" id="GO:0009279">
    <property type="term" value="C:cell outer membrane"/>
    <property type="evidence" value="ECO:0007669"/>
    <property type="project" value="UniProtKB-SubCell"/>
</dbReference>
<evidence type="ECO:0000256" key="10">
    <source>
        <dbReference type="ARBA" id="ARBA00023237"/>
    </source>
</evidence>
<dbReference type="EMBL" id="MLJW01000027">
    <property type="protein sequence ID" value="OIR09380.1"/>
    <property type="molecule type" value="Genomic_DNA"/>
</dbReference>
<keyword evidence="5" id="KW-0732">Signal</keyword>
<evidence type="ECO:0000256" key="3">
    <source>
        <dbReference type="ARBA" id="ARBA00022496"/>
    </source>
</evidence>
<reference evidence="13" key="1">
    <citation type="submission" date="2016-10" db="EMBL/GenBank/DDBJ databases">
        <title>Sequence of Gallionella enrichment culture.</title>
        <authorList>
            <person name="Poehlein A."/>
            <person name="Muehling M."/>
            <person name="Daniel R."/>
        </authorList>
    </citation>
    <scope>NUCLEOTIDE SEQUENCE</scope>
</reference>
<comment type="caution">
    <text evidence="13">The sequence shown here is derived from an EMBL/GenBank/DDBJ whole genome shotgun (WGS) entry which is preliminary data.</text>
</comment>
<dbReference type="InterPro" id="IPR000531">
    <property type="entry name" value="Beta-barrel_TonB"/>
</dbReference>
<dbReference type="Gene3D" id="2.170.130.10">
    <property type="entry name" value="TonB-dependent receptor, plug domain"/>
    <property type="match status" value="1"/>
</dbReference>
<feature type="domain" description="TonB-dependent receptor-like beta-barrel" evidence="11">
    <location>
        <begin position="290"/>
        <end position="704"/>
    </location>
</feature>
<keyword evidence="10" id="KW-0998">Cell outer membrane</keyword>
<evidence type="ECO:0000256" key="7">
    <source>
        <dbReference type="ARBA" id="ARBA00023065"/>
    </source>
</evidence>
<dbReference type="PANTHER" id="PTHR32552">
    <property type="entry name" value="FERRICHROME IRON RECEPTOR-RELATED"/>
    <property type="match status" value="1"/>
</dbReference>
<accession>A0A1J5T6E4</accession>
<evidence type="ECO:0000256" key="2">
    <source>
        <dbReference type="ARBA" id="ARBA00022448"/>
    </source>
</evidence>
<name>A0A1J5T6E4_9ZZZZ</name>
<evidence type="ECO:0000256" key="8">
    <source>
        <dbReference type="ARBA" id="ARBA00023077"/>
    </source>
</evidence>
<evidence type="ECO:0000256" key="9">
    <source>
        <dbReference type="ARBA" id="ARBA00023136"/>
    </source>
</evidence>
<keyword evidence="7" id="KW-0406">Ion transport</keyword>
<keyword evidence="2" id="KW-0813">Transport</keyword>
<dbReference type="Gene3D" id="2.40.170.20">
    <property type="entry name" value="TonB-dependent receptor, beta-barrel domain"/>
    <property type="match status" value="1"/>
</dbReference>
<feature type="domain" description="TonB-dependent receptor plug" evidence="12">
    <location>
        <begin position="84"/>
        <end position="187"/>
    </location>
</feature>
<keyword evidence="9" id="KW-0472">Membrane</keyword>
<evidence type="ECO:0000256" key="4">
    <source>
        <dbReference type="ARBA" id="ARBA00022692"/>
    </source>
</evidence>
<dbReference type="SUPFAM" id="SSF56935">
    <property type="entry name" value="Porins"/>
    <property type="match status" value="1"/>
</dbReference>
<evidence type="ECO:0000256" key="6">
    <source>
        <dbReference type="ARBA" id="ARBA00023004"/>
    </source>
</evidence>
<keyword evidence="4" id="KW-0812">Transmembrane</keyword>
<sequence length="741" mass="80391">MNSLTPLLRHSIGSSVCAAVAIFALASQPSIAFADDPATAPSSDPAQPSKAVVMPAFTVEGESWSSPTGFAPIKIQPAAIEPQSTIGRDFIANALPQTDDFTQIANFAPSVMVVPTGVPGAQESFTAAIRGFQDGQYNVTFDGIPFGDTNDFTHHSNNYFTSQMLETVVVDRGPGTAATQGHATFGGTIALVSRALSDVPGATFSQAFGNFNTSATTATFSTGRLSTFGDARATFGWDHMETDGYQSYAGTRRTDYFFKFDRHLGASNLITFVLTKSDLLMHPTAGLTLAQLQQYGPTYGLNNDPKSQAYVGYNYVPKATDFEYVGFQHRTEHFHFTDKVYSYHYDNLTRTGMDLSGETPNGTTIGGPGNQDVPGQIQPYNGYRAWGNILRLGGDVGALGGWKAGLWSEYQKNTRYGHNVDWTLGGAYDELPSTPGASLNYFMKNSITTWQPYAEFDWKPLPGMTVEPGVKFISLRRQIAAPVNQKTQLPLYYSKVYSTTDPSVSVNERINSSWSAYAQFAKGYLAPNLNFFYATDPSASHVDPQETTNYQAGAGYEHGPVTFSFDGYYIDFNNEVGKRKIGNNTIFFNQGGTTYKGVEAEGAVSVGKGLSLYANGSINSATDKQSGDPVPESPKDTAAVGLLYHFHAALATFVTKYVGSRYGDTGRSIPLSGYATTTASIGYSFEHPFPHIEELKVRLSVDNLFNSTKIDDLAGYTPVSNTPMYWTIPNRSYLLTVSVAL</sequence>
<evidence type="ECO:0000256" key="1">
    <source>
        <dbReference type="ARBA" id="ARBA00004571"/>
    </source>
</evidence>
<gene>
    <name evidence="13" type="ORF">GALL_86140</name>
</gene>
<evidence type="ECO:0000313" key="13">
    <source>
        <dbReference type="EMBL" id="OIR09380.1"/>
    </source>
</evidence>
<evidence type="ECO:0000256" key="5">
    <source>
        <dbReference type="ARBA" id="ARBA00022729"/>
    </source>
</evidence>
<dbReference type="PROSITE" id="PS52016">
    <property type="entry name" value="TONB_DEPENDENT_REC_3"/>
    <property type="match status" value="1"/>
</dbReference>
<dbReference type="InterPro" id="IPR012910">
    <property type="entry name" value="Plug_dom"/>
</dbReference>
<evidence type="ECO:0000259" key="12">
    <source>
        <dbReference type="Pfam" id="PF07715"/>
    </source>
</evidence>
<dbReference type="InterPro" id="IPR039426">
    <property type="entry name" value="TonB-dep_rcpt-like"/>
</dbReference>
<dbReference type="InterPro" id="IPR037066">
    <property type="entry name" value="Plug_dom_sf"/>
</dbReference>
<keyword evidence="3" id="KW-0410">Iron transport</keyword>
<evidence type="ECO:0000259" key="11">
    <source>
        <dbReference type="Pfam" id="PF00593"/>
    </source>
</evidence>
<dbReference type="Pfam" id="PF07715">
    <property type="entry name" value="Plug"/>
    <property type="match status" value="1"/>
</dbReference>
<dbReference type="Pfam" id="PF00593">
    <property type="entry name" value="TonB_dep_Rec_b-barrel"/>
    <property type="match status" value="1"/>
</dbReference>
<keyword evidence="8" id="KW-0798">TonB box</keyword>
<comment type="subcellular location">
    <subcellularLocation>
        <location evidence="1">Cell outer membrane</location>
        <topology evidence="1">Multi-pass membrane protein</topology>
    </subcellularLocation>
</comment>
<keyword evidence="6" id="KW-0408">Iron</keyword>
<dbReference type="InterPro" id="IPR036942">
    <property type="entry name" value="Beta-barrel_TonB_sf"/>
</dbReference>
<protein>
    <submittedName>
        <fullName evidence="13">Vitamin B12/cobalamin outer membrane transporter</fullName>
    </submittedName>
</protein>
<dbReference type="GO" id="GO:0015344">
    <property type="term" value="F:siderophore uptake transmembrane transporter activity"/>
    <property type="evidence" value="ECO:0007669"/>
    <property type="project" value="TreeGrafter"/>
</dbReference>
<proteinExistence type="predicted"/>
<dbReference type="PANTHER" id="PTHR32552:SF68">
    <property type="entry name" value="FERRICHROME OUTER MEMBRANE TRANSPORTER_PHAGE RECEPTOR"/>
    <property type="match status" value="1"/>
</dbReference>
<organism evidence="13">
    <name type="scientific">mine drainage metagenome</name>
    <dbReference type="NCBI Taxonomy" id="410659"/>
    <lineage>
        <taxon>unclassified sequences</taxon>
        <taxon>metagenomes</taxon>
        <taxon>ecological metagenomes</taxon>
    </lineage>
</organism>